<dbReference type="Proteomes" id="UP000554482">
    <property type="component" value="Unassembled WGS sequence"/>
</dbReference>
<organism evidence="1 2">
    <name type="scientific">Thalictrum thalictroides</name>
    <name type="common">Rue-anemone</name>
    <name type="synonym">Anemone thalictroides</name>
    <dbReference type="NCBI Taxonomy" id="46969"/>
    <lineage>
        <taxon>Eukaryota</taxon>
        <taxon>Viridiplantae</taxon>
        <taxon>Streptophyta</taxon>
        <taxon>Embryophyta</taxon>
        <taxon>Tracheophyta</taxon>
        <taxon>Spermatophyta</taxon>
        <taxon>Magnoliopsida</taxon>
        <taxon>Ranunculales</taxon>
        <taxon>Ranunculaceae</taxon>
        <taxon>Thalictroideae</taxon>
        <taxon>Thalictrum</taxon>
    </lineage>
</organism>
<protein>
    <submittedName>
        <fullName evidence="1">Uncharacterized protein</fullName>
    </submittedName>
</protein>
<evidence type="ECO:0000313" key="1">
    <source>
        <dbReference type="EMBL" id="KAF5194577.1"/>
    </source>
</evidence>
<reference evidence="1 2" key="1">
    <citation type="submission" date="2020-06" db="EMBL/GenBank/DDBJ databases">
        <title>Transcriptomic and genomic resources for Thalictrum thalictroides and T. hernandezii: Facilitating candidate gene discovery in an emerging model plant lineage.</title>
        <authorList>
            <person name="Arias T."/>
            <person name="Riano-Pachon D.M."/>
            <person name="Di Stilio V.S."/>
        </authorList>
    </citation>
    <scope>NUCLEOTIDE SEQUENCE [LARGE SCALE GENOMIC DNA]</scope>
    <source>
        <strain evidence="2">cv. WT478/WT964</strain>
        <tissue evidence="1">Leaves</tissue>
    </source>
</reference>
<gene>
    <name evidence="1" type="ORF">FRX31_015836</name>
</gene>
<dbReference type="AlphaFoldDB" id="A0A7J6WCH2"/>
<name>A0A7J6WCH2_THATH</name>
<sequence>AAIGTLDGIIDTFFPIPSLAIACSIEVSGKDSYDVYGRTIVLSNVENVECGTLQEIFLNDRS</sequence>
<dbReference type="EMBL" id="JABWDY010018529">
    <property type="protein sequence ID" value="KAF5194577.1"/>
    <property type="molecule type" value="Genomic_DNA"/>
</dbReference>
<accession>A0A7J6WCH2</accession>
<feature type="non-terminal residue" evidence="1">
    <location>
        <position position="1"/>
    </location>
</feature>
<comment type="caution">
    <text evidence="1">The sequence shown here is derived from an EMBL/GenBank/DDBJ whole genome shotgun (WGS) entry which is preliminary data.</text>
</comment>
<evidence type="ECO:0000313" key="2">
    <source>
        <dbReference type="Proteomes" id="UP000554482"/>
    </source>
</evidence>
<proteinExistence type="predicted"/>
<keyword evidence="2" id="KW-1185">Reference proteome</keyword>